<dbReference type="RefSeq" id="WP_007637427.1">
    <property type="nucleotide sequence ID" value="NC_020514.1"/>
</dbReference>
<dbReference type="InterPro" id="IPR029033">
    <property type="entry name" value="His_PPase_superfam"/>
</dbReference>
<dbReference type="HOGENOM" id="CLU_076038_0_1_6"/>
<organism evidence="1 2">
    <name type="scientific">Paraglaciecola psychrophila 170</name>
    <dbReference type="NCBI Taxonomy" id="1129794"/>
    <lineage>
        <taxon>Bacteria</taxon>
        <taxon>Pseudomonadati</taxon>
        <taxon>Pseudomonadota</taxon>
        <taxon>Gammaproteobacteria</taxon>
        <taxon>Alteromonadales</taxon>
        <taxon>Alteromonadaceae</taxon>
        <taxon>Paraglaciecola</taxon>
    </lineage>
</organism>
<protein>
    <recommendedName>
        <fullName evidence="3">Phosphoglycerate mutase</fullName>
    </recommendedName>
</protein>
<dbReference type="eggNOG" id="COG2062">
    <property type="taxonomic scope" value="Bacteria"/>
</dbReference>
<dbReference type="Gene3D" id="3.40.50.1240">
    <property type="entry name" value="Phosphoglycerate mutase-like"/>
    <property type="match status" value="1"/>
</dbReference>
<dbReference type="AlphaFoldDB" id="K7APL0"/>
<dbReference type="PATRIC" id="fig|1129794.4.peg.1739"/>
<gene>
    <name evidence="1" type="ORF">C427_1754</name>
</gene>
<dbReference type="STRING" id="1129794.C427_1754"/>
<reference evidence="1 2" key="1">
    <citation type="journal article" date="2013" name="Genome Announc.">
        <title>Complete Genome Sequence of Glaciecola psychrophila Strain 170T.</title>
        <authorList>
            <person name="Yin J."/>
            <person name="Chen J."/>
            <person name="Liu G."/>
            <person name="Yu Y."/>
            <person name="Song L."/>
            <person name="Wang X."/>
            <person name="Qu X."/>
        </authorList>
    </citation>
    <scope>NUCLEOTIDE SEQUENCE [LARGE SCALE GENOMIC DNA]</scope>
    <source>
        <strain evidence="1 2">170</strain>
    </source>
</reference>
<dbReference type="EMBL" id="CP003837">
    <property type="protein sequence ID" value="AGH43863.1"/>
    <property type="molecule type" value="Genomic_DNA"/>
</dbReference>
<evidence type="ECO:0000313" key="1">
    <source>
        <dbReference type="EMBL" id="AGH43863.1"/>
    </source>
</evidence>
<keyword evidence="2" id="KW-1185">Reference proteome</keyword>
<dbReference type="SUPFAM" id="SSF53254">
    <property type="entry name" value="Phosphoglycerate mutase-like"/>
    <property type="match status" value="1"/>
</dbReference>
<evidence type="ECO:0000313" key="2">
    <source>
        <dbReference type="Proteomes" id="UP000011864"/>
    </source>
</evidence>
<sequence length="216" mass="24485">MKINFIQCLHVYLIVTFSTLLIAAEEPEISGLQNIFNDTNLISELRQGGYILYFRHGKTNHDTYDTDRINLKNCSTQRLLSEEGRKEMTWVGNTIRRLDIKIGTIVSSPYCRSIDTATRAFGRTEVNNDLKHTITADQATIIHQAQALKKMLSRFPDTIGTNDVLSAHTANLQEAARIWPKPEGVAIVFKPQGNSFKYIATIRPTDWQRLLTVAGY</sequence>
<proteinExistence type="predicted"/>
<dbReference type="KEGG" id="gps:C427_1754"/>
<name>K7APL0_9ALTE</name>
<dbReference type="OrthoDB" id="8685508at2"/>
<accession>K7APL0</accession>
<dbReference type="Proteomes" id="UP000011864">
    <property type="component" value="Chromosome"/>
</dbReference>
<evidence type="ECO:0008006" key="3">
    <source>
        <dbReference type="Google" id="ProtNLM"/>
    </source>
</evidence>